<keyword evidence="3" id="KW-1185">Reference proteome</keyword>
<evidence type="ECO:0000313" key="3">
    <source>
        <dbReference type="Proteomes" id="UP001430193"/>
    </source>
</evidence>
<dbReference type="InterPro" id="IPR057087">
    <property type="entry name" value="Gp12-like"/>
</dbReference>
<proteinExistence type="predicted"/>
<dbReference type="NCBIfam" id="NF047498">
    <property type="entry name" value="LIC_12616_fam"/>
    <property type="match status" value="1"/>
</dbReference>
<evidence type="ECO:0000259" key="1">
    <source>
        <dbReference type="Pfam" id="PF23961"/>
    </source>
</evidence>
<organism evidence="2 3">
    <name type="scientific">Dyella mobilis</name>
    <dbReference type="NCBI Taxonomy" id="1849582"/>
    <lineage>
        <taxon>Bacteria</taxon>
        <taxon>Pseudomonadati</taxon>
        <taxon>Pseudomonadota</taxon>
        <taxon>Gammaproteobacteria</taxon>
        <taxon>Lysobacterales</taxon>
        <taxon>Rhodanobacteraceae</taxon>
        <taxon>Dyella</taxon>
    </lineage>
</organism>
<feature type="domain" description="Phage neck terminator protein gp12-like" evidence="1">
    <location>
        <begin position="24"/>
        <end position="177"/>
    </location>
</feature>
<protein>
    <recommendedName>
        <fullName evidence="1">Phage neck terminator protein gp12-like domain-containing protein</fullName>
    </recommendedName>
</protein>
<name>A0ABS2KKK8_9GAMM</name>
<gene>
    <name evidence="2" type="ORF">ISS99_18695</name>
</gene>
<dbReference type="Proteomes" id="UP001430193">
    <property type="component" value="Unassembled WGS sequence"/>
</dbReference>
<accession>A0ABS2KKK8</accession>
<dbReference type="RefSeq" id="WP_204633114.1">
    <property type="nucleotide sequence ID" value="NZ_BSOC01000001.1"/>
</dbReference>
<dbReference type="Pfam" id="PF23961">
    <property type="entry name" value="Phage_tail_terminator_9"/>
    <property type="match status" value="1"/>
</dbReference>
<comment type="caution">
    <text evidence="2">The sequence shown here is derived from an EMBL/GenBank/DDBJ whole genome shotgun (WGS) entry which is preliminary data.</text>
</comment>
<reference evidence="2" key="1">
    <citation type="submission" date="2020-10" db="EMBL/GenBank/DDBJ databases">
        <title>Phylogeny of dyella-like bacteria.</title>
        <authorList>
            <person name="Fu J."/>
        </authorList>
    </citation>
    <scope>NUCLEOTIDE SEQUENCE</scope>
    <source>
        <strain evidence="2">DHON07</strain>
    </source>
</reference>
<evidence type="ECO:0000313" key="2">
    <source>
        <dbReference type="EMBL" id="MBM7131555.1"/>
    </source>
</evidence>
<sequence length="186" mass="20134">MANDSSTGGFIPPAASPAPSVDAALDALFQQLVVGVTGLPGTMVRPRWQPVVPKQPDPATDWCAIGVTKFDPDDYPAEVHDGTGDGSSTQSDHESIEVVASFYGPDAMANAKQLRSGLYVAQNRDTLVAAGLNLQEAKRFVQVPELVNQQWIRRWDLTIVFRRQSIYTYPILNIVSPGPLDIESAV</sequence>
<dbReference type="EMBL" id="JADIKF010000040">
    <property type="protein sequence ID" value="MBM7131555.1"/>
    <property type="molecule type" value="Genomic_DNA"/>
</dbReference>